<organism evidence="2 3">
    <name type="scientific">Actinomadura harenae</name>
    <dbReference type="NCBI Taxonomy" id="2483351"/>
    <lineage>
        <taxon>Bacteria</taxon>
        <taxon>Bacillati</taxon>
        <taxon>Actinomycetota</taxon>
        <taxon>Actinomycetes</taxon>
        <taxon>Streptosporangiales</taxon>
        <taxon>Thermomonosporaceae</taxon>
        <taxon>Actinomadura</taxon>
    </lineage>
</organism>
<proteinExistence type="predicted"/>
<keyword evidence="1" id="KW-0732">Signal</keyword>
<feature type="chain" id="PRO_5038423937" evidence="1">
    <location>
        <begin position="30"/>
        <end position="144"/>
    </location>
</feature>
<reference evidence="2 3" key="1">
    <citation type="submission" date="2018-10" db="EMBL/GenBank/DDBJ databases">
        <title>Isolation from soil.</title>
        <authorList>
            <person name="Hu J."/>
        </authorList>
    </citation>
    <scope>NUCLEOTIDE SEQUENCE [LARGE SCALE GENOMIC DNA]</scope>
    <source>
        <strain evidence="2 3">NEAU-Ht49</strain>
    </source>
</reference>
<dbReference type="RefSeq" id="WP_122197452.1">
    <property type="nucleotide sequence ID" value="NZ_JBHSKC010000015.1"/>
</dbReference>
<evidence type="ECO:0000313" key="2">
    <source>
        <dbReference type="EMBL" id="RMI39952.1"/>
    </source>
</evidence>
<accession>A0A3M2LRP6</accession>
<dbReference type="EMBL" id="RFFG01000060">
    <property type="protein sequence ID" value="RMI39952.1"/>
    <property type="molecule type" value="Genomic_DNA"/>
</dbReference>
<dbReference type="AlphaFoldDB" id="A0A3M2LRP6"/>
<feature type="signal peptide" evidence="1">
    <location>
        <begin position="1"/>
        <end position="29"/>
    </location>
</feature>
<protein>
    <submittedName>
        <fullName evidence="2">Uncharacterized protein</fullName>
    </submittedName>
</protein>
<keyword evidence="3" id="KW-1185">Reference proteome</keyword>
<gene>
    <name evidence="2" type="ORF">EBO15_28055</name>
</gene>
<evidence type="ECO:0000313" key="3">
    <source>
        <dbReference type="Proteomes" id="UP000282674"/>
    </source>
</evidence>
<comment type="caution">
    <text evidence="2">The sequence shown here is derived from an EMBL/GenBank/DDBJ whole genome shotgun (WGS) entry which is preliminary data.</text>
</comment>
<dbReference type="Proteomes" id="UP000282674">
    <property type="component" value="Unassembled WGS sequence"/>
</dbReference>
<sequence>MNLTRSLPRPAAALALALIAGATAGTVVAMTGAHADNAFCGAARQDVAGDYYGSILSVGDPGNVTGFKVSLTKDGKGTAVLGKQKIDLTWSIFQQSVRLGVTGKTQLGGKYRLSPNCFGKDRKVDFLVGLGNHRKNQLVMSTTA</sequence>
<evidence type="ECO:0000256" key="1">
    <source>
        <dbReference type="SAM" id="SignalP"/>
    </source>
</evidence>
<name>A0A3M2LRP6_9ACTN</name>